<dbReference type="EMBL" id="JABFCT010000018">
    <property type="protein sequence ID" value="KAF5869050.1"/>
    <property type="molecule type" value="Genomic_DNA"/>
</dbReference>
<keyword evidence="3" id="KW-1185">Reference proteome</keyword>
<protein>
    <submittedName>
        <fullName evidence="2">Uncharacterized protein</fullName>
    </submittedName>
</protein>
<dbReference type="Proteomes" id="UP000531561">
    <property type="component" value="Unassembled WGS sequence"/>
</dbReference>
<evidence type="ECO:0000313" key="3">
    <source>
        <dbReference type="Proteomes" id="UP000531561"/>
    </source>
</evidence>
<evidence type="ECO:0000313" key="2">
    <source>
        <dbReference type="EMBL" id="KAF5869050.1"/>
    </source>
</evidence>
<sequence length="260" mass="29514">QNEPDHVLAQSWIDLRATSAVKEFLQGELWASEHTAHDLCQSRPSQEAKFALCIINSSRDLNYLPVSIDDYTFLGGTIDFSLDYCHLFAMISYSDALDNLRKAALGGSRTYQSLVQHRSRHAITTAKLRLSYLSTYAPILFHKFNNGLDTPCGPILVIFVFRSISLNTMQVAIASDQMIQVQTRYLWSYLWGLSLIALIFSSLLALGLVFAEEQRCRKSKIDTTDGVVNFPDGTDTHVELRENMDYVMLDLYLWTFDLHA</sequence>
<dbReference type="RefSeq" id="XP_037187999.1">
    <property type="nucleotide sequence ID" value="XM_037341919.1"/>
</dbReference>
<keyword evidence="1" id="KW-0812">Transmembrane</keyword>
<proteinExistence type="predicted"/>
<comment type="caution">
    <text evidence="2">The sequence shown here is derived from an EMBL/GenBank/DDBJ whole genome shotgun (WGS) entry which is preliminary data.</text>
</comment>
<feature type="transmembrane region" description="Helical" evidence="1">
    <location>
        <begin position="186"/>
        <end position="211"/>
    </location>
</feature>
<organism evidence="2 3">
    <name type="scientific">Botrytis fragariae</name>
    <dbReference type="NCBI Taxonomy" id="1964551"/>
    <lineage>
        <taxon>Eukaryota</taxon>
        <taxon>Fungi</taxon>
        <taxon>Dikarya</taxon>
        <taxon>Ascomycota</taxon>
        <taxon>Pezizomycotina</taxon>
        <taxon>Leotiomycetes</taxon>
        <taxon>Helotiales</taxon>
        <taxon>Sclerotiniaceae</taxon>
        <taxon>Botrytis</taxon>
    </lineage>
</organism>
<accession>A0A8H6AKQ3</accession>
<keyword evidence="1" id="KW-1133">Transmembrane helix</keyword>
<keyword evidence="1" id="KW-0472">Membrane</keyword>
<evidence type="ECO:0000256" key="1">
    <source>
        <dbReference type="SAM" id="Phobius"/>
    </source>
</evidence>
<gene>
    <name evidence="2" type="ORF">Bfra_011592</name>
</gene>
<feature type="non-terminal residue" evidence="2">
    <location>
        <position position="1"/>
    </location>
</feature>
<name>A0A8H6AKQ3_9HELO</name>
<dbReference type="GeneID" id="59265611"/>
<dbReference type="AlphaFoldDB" id="A0A8H6AKQ3"/>
<reference evidence="2 3" key="1">
    <citation type="journal article" date="2020" name="Phytopathology">
        <title>A high-quality genome resource of Botrytis fragariae, a new and rapidly spreading fungal pathogen causing strawberry gray mold in the U.S.A.</title>
        <authorList>
            <person name="Wu Y."/>
            <person name="Saski C.A."/>
            <person name="Schnabel G."/>
            <person name="Xiao S."/>
            <person name="Hu M."/>
        </authorList>
    </citation>
    <scope>NUCLEOTIDE SEQUENCE [LARGE SCALE GENOMIC DNA]</scope>
    <source>
        <strain evidence="2 3">BVB16</strain>
    </source>
</reference>
<dbReference type="OrthoDB" id="10638840at2759"/>